<dbReference type="InterPro" id="IPR005844">
    <property type="entry name" value="A-D-PHexomutase_a/b/a-I"/>
</dbReference>
<dbReference type="AlphaFoldDB" id="A0A5C5X2F5"/>
<evidence type="ECO:0000313" key="8">
    <source>
        <dbReference type="EMBL" id="TWT57010.1"/>
    </source>
</evidence>
<dbReference type="Gene3D" id="3.40.120.10">
    <property type="entry name" value="Alpha-D-Glucose-1,6-Bisphosphate, subunit A, domain 3"/>
    <property type="match status" value="1"/>
</dbReference>
<protein>
    <submittedName>
        <fullName evidence="8">Phosphoglucosamine mutase</fullName>
        <ecNumber evidence="8">5.4.2.10</ecNumber>
    </submittedName>
</protein>
<dbReference type="SUPFAM" id="SSF53738">
    <property type="entry name" value="Phosphoglucomutase, first 3 domains"/>
    <property type="match status" value="1"/>
</dbReference>
<dbReference type="RefSeq" id="WP_146506901.1">
    <property type="nucleotide sequence ID" value="NZ_SIHI01000001.1"/>
</dbReference>
<evidence type="ECO:0000259" key="7">
    <source>
        <dbReference type="Pfam" id="PF02878"/>
    </source>
</evidence>
<dbReference type="GO" id="GO:0008966">
    <property type="term" value="F:phosphoglucosamine mutase activity"/>
    <property type="evidence" value="ECO:0007669"/>
    <property type="project" value="UniProtKB-EC"/>
</dbReference>
<evidence type="ECO:0000256" key="3">
    <source>
        <dbReference type="ARBA" id="ARBA00022553"/>
    </source>
</evidence>
<keyword evidence="4" id="KW-0479">Metal-binding</keyword>
<dbReference type="PANTHER" id="PTHR43771:SF2">
    <property type="entry name" value="PHOSPHOMANNOMUTASE_PHOSPHOGLUCOMUTASE"/>
    <property type="match status" value="1"/>
</dbReference>
<accession>A0A5C5X2F5</accession>
<evidence type="ECO:0000256" key="4">
    <source>
        <dbReference type="ARBA" id="ARBA00022723"/>
    </source>
</evidence>
<feature type="domain" description="Alpha-D-phosphohexomutase alpha/beta/alpha" evidence="7">
    <location>
        <begin position="81"/>
        <end position="197"/>
    </location>
</feature>
<dbReference type="GO" id="GO:0005975">
    <property type="term" value="P:carbohydrate metabolic process"/>
    <property type="evidence" value="ECO:0007669"/>
    <property type="project" value="InterPro"/>
</dbReference>
<name>A0A5C5X2F5_9PLAN</name>
<evidence type="ECO:0000256" key="5">
    <source>
        <dbReference type="ARBA" id="ARBA00022842"/>
    </source>
</evidence>
<evidence type="ECO:0000256" key="6">
    <source>
        <dbReference type="ARBA" id="ARBA00023235"/>
    </source>
</evidence>
<comment type="caution">
    <text evidence="8">The sequence shown here is derived from an EMBL/GenBank/DDBJ whole genome shotgun (WGS) entry which is preliminary data.</text>
</comment>
<comment type="similarity">
    <text evidence="2">Belongs to the phosphohexose mutase family.</text>
</comment>
<dbReference type="EC" id="5.4.2.10" evidence="8"/>
<dbReference type="InterPro" id="IPR016055">
    <property type="entry name" value="A-D-PHexomutase_a/b/a-I/II/III"/>
</dbReference>
<organism evidence="8 9">
    <name type="scientific">Thalassoglobus neptunius</name>
    <dbReference type="NCBI Taxonomy" id="1938619"/>
    <lineage>
        <taxon>Bacteria</taxon>
        <taxon>Pseudomonadati</taxon>
        <taxon>Planctomycetota</taxon>
        <taxon>Planctomycetia</taxon>
        <taxon>Planctomycetales</taxon>
        <taxon>Planctomycetaceae</taxon>
        <taxon>Thalassoglobus</taxon>
    </lineage>
</organism>
<dbReference type="GO" id="GO:0046872">
    <property type="term" value="F:metal ion binding"/>
    <property type="evidence" value="ECO:0007669"/>
    <property type="project" value="UniProtKB-KW"/>
</dbReference>
<keyword evidence="3" id="KW-0597">Phosphoprotein</keyword>
<dbReference type="PANTHER" id="PTHR43771">
    <property type="entry name" value="PHOSPHOMANNOMUTASE"/>
    <property type="match status" value="1"/>
</dbReference>
<gene>
    <name evidence="8" type="primary">glmM</name>
    <name evidence="8" type="ORF">KOR42_03670</name>
</gene>
<sequence>MAEAKRNFVEIAAASPGEFCCPGESQPISKSLHLARLAAGYELCAKCIHRVHTGSLPKSVVRRLQQHSPSTEHAGPLVSSNEIRGIYLNNLTRSALADVVEHLLHLVEEDMSNRPKATLKRVLVGHDWRTSSGDLVVGVVEVLRRWGWEIADLGQVSQSCFEFANDKFHASLGLFVTGGVHPEKVNGLEIYDGSGERWSATGRYERLEAALKVPASRTSRQSGHYQTVEMESIYAAQCRSWFADVLPLRIALACGEPRTLKLLRREFQRADCEVDQIASNFSEANFSRQLTQFRYQVRERHVDFGVLIRSDGQSFHLFDERGQELTSGVVRRLLECARSPEILSQILEEFACARSGHSSETQKTDTRLQLHSRSSVRTDDQGKYWIDDACPACDSILVSALIASLLSRFEWPLSILGAAIEEG</sequence>
<dbReference type="Proteomes" id="UP000317243">
    <property type="component" value="Unassembled WGS sequence"/>
</dbReference>
<comment type="cofactor">
    <cofactor evidence="1">
        <name>Mg(2+)</name>
        <dbReference type="ChEBI" id="CHEBI:18420"/>
    </cofactor>
</comment>
<evidence type="ECO:0000256" key="2">
    <source>
        <dbReference type="ARBA" id="ARBA00010231"/>
    </source>
</evidence>
<evidence type="ECO:0000256" key="1">
    <source>
        <dbReference type="ARBA" id="ARBA00001946"/>
    </source>
</evidence>
<dbReference type="OrthoDB" id="208365at2"/>
<keyword evidence="5" id="KW-0460">Magnesium</keyword>
<keyword evidence="9" id="KW-1185">Reference proteome</keyword>
<reference evidence="8 9" key="1">
    <citation type="submission" date="2019-02" db="EMBL/GenBank/DDBJ databases">
        <title>Deep-cultivation of Planctomycetes and their phenomic and genomic characterization uncovers novel biology.</title>
        <authorList>
            <person name="Wiegand S."/>
            <person name="Jogler M."/>
            <person name="Boedeker C."/>
            <person name="Pinto D."/>
            <person name="Vollmers J."/>
            <person name="Rivas-Marin E."/>
            <person name="Kohn T."/>
            <person name="Peeters S.H."/>
            <person name="Heuer A."/>
            <person name="Rast P."/>
            <person name="Oberbeckmann S."/>
            <person name="Bunk B."/>
            <person name="Jeske O."/>
            <person name="Meyerdierks A."/>
            <person name="Storesund J.E."/>
            <person name="Kallscheuer N."/>
            <person name="Luecker S."/>
            <person name="Lage O.M."/>
            <person name="Pohl T."/>
            <person name="Merkel B.J."/>
            <person name="Hornburger P."/>
            <person name="Mueller R.-W."/>
            <person name="Bruemmer F."/>
            <person name="Labrenz M."/>
            <person name="Spormann A.M."/>
            <person name="Op Den Camp H."/>
            <person name="Overmann J."/>
            <person name="Amann R."/>
            <person name="Jetten M.S.M."/>
            <person name="Mascher T."/>
            <person name="Medema M.H."/>
            <person name="Devos D.P."/>
            <person name="Kaster A.-K."/>
            <person name="Ovreas L."/>
            <person name="Rohde M."/>
            <person name="Galperin M.Y."/>
            <person name="Jogler C."/>
        </authorList>
    </citation>
    <scope>NUCLEOTIDE SEQUENCE [LARGE SCALE GENOMIC DNA]</scope>
    <source>
        <strain evidence="8 9">KOR42</strain>
    </source>
</reference>
<dbReference type="Pfam" id="PF02878">
    <property type="entry name" value="PGM_PMM_I"/>
    <property type="match status" value="1"/>
</dbReference>
<evidence type="ECO:0000313" key="9">
    <source>
        <dbReference type="Proteomes" id="UP000317243"/>
    </source>
</evidence>
<dbReference type="EMBL" id="SIHI01000001">
    <property type="protein sequence ID" value="TWT57010.1"/>
    <property type="molecule type" value="Genomic_DNA"/>
</dbReference>
<keyword evidence="6 8" id="KW-0413">Isomerase</keyword>
<proteinExistence type="inferred from homology"/>